<organism evidence="2 3">
    <name type="scientific">Mesorhabditis belari</name>
    <dbReference type="NCBI Taxonomy" id="2138241"/>
    <lineage>
        <taxon>Eukaryota</taxon>
        <taxon>Metazoa</taxon>
        <taxon>Ecdysozoa</taxon>
        <taxon>Nematoda</taxon>
        <taxon>Chromadorea</taxon>
        <taxon>Rhabditida</taxon>
        <taxon>Rhabditina</taxon>
        <taxon>Rhabditomorpha</taxon>
        <taxon>Rhabditoidea</taxon>
        <taxon>Rhabditidae</taxon>
        <taxon>Mesorhabditinae</taxon>
        <taxon>Mesorhabditis</taxon>
    </lineage>
</organism>
<dbReference type="WBParaSite" id="MBELARI_LOCUS10762">
    <property type="protein sequence ID" value="MBELARI_LOCUS10762"/>
    <property type="gene ID" value="MBELARI_LOCUS10762"/>
</dbReference>
<name>A0AAF3EA17_9BILA</name>
<dbReference type="Proteomes" id="UP000887575">
    <property type="component" value="Unassembled WGS sequence"/>
</dbReference>
<sequence length="362" mass="40112">MFSVALLFVSVTFAEPIFSVSGVKPYEVKETWVQNFIKFQKITEKSGKKKIIPIGCVPTNSETGTVLAINETLQNTDFLYLCKQDEDGVVNWEAMGCFSRDGRLLKIGQARVLDNGTTIEKCDIGSSGAVAKSVETAAGCFGKSAVYFDGADWIQEIENRKKDDMLEGVWMKCFRPHNGYYESHVIGCASDTLLVATGDTAEISGGRFVRCVERSKDVVEFVTVDKSELSCQHENATIEHGSSWNDTSRAAILLCQNTQVIKTACLLNGEVLDLGQEVTITLGEPDNCVFLCHEQSNAYVCPKKIAEYKIVEDTEELATTLSPTQSTIDRARPPKATTQIPLSRLLSLRKYKKIVKKEKKNF</sequence>
<evidence type="ECO:0000313" key="2">
    <source>
        <dbReference type="Proteomes" id="UP000887575"/>
    </source>
</evidence>
<feature type="domain" description="Abnormal cell migration protein 18-like fibronectin type I" evidence="1">
    <location>
        <begin position="55"/>
        <end position="122"/>
    </location>
</feature>
<dbReference type="AlphaFoldDB" id="A0AAF3EA17"/>
<reference evidence="3" key="1">
    <citation type="submission" date="2024-02" db="UniProtKB">
        <authorList>
            <consortium name="WormBaseParasite"/>
        </authorList>
    </citation>
    <scope>IDENTIFICATION</scope>
</reference>
<protein>
    <recommendedName>
        <fullName evidence="1">Abnormal cell migration protein 18-like fibronectin type I domain-containing protein</fullName>
    </recommendedName>
</protein>
<keyword evidence="2" id="KW-1185">Reference proteome</keyword>
<dbReference type="Pfam" id="PF23003">
    <property type="entry name" value="Fn1_2"/>
    <property type="match status" value="1"/>
</dbReference>
<dbReference type="InterPro" id="IPR055119">
    <property type="entry name" value="Mig18_Fn1"/>
</dbReference>
<evidence type="ECO:0000313" key="3">
    <source>
        <dbReference type="WBParaSite" id="MBELARI_LOCUS10762"/>
    </source>
</evidence>
<proteinExistence type="predicted"/>
<accession>A0AAF3EA17</accession>
<evidence type="ECO:0000259" key="1">
    <source>
        <dbReference type="Pfam" id="PF23003"/>
    </source>
</evidence>